<name>A0A413B608_BACSE</name>
<comment type="caution">
    <text evidence="1">The sequence shown here is derived from an EMBL/GenBank/DDBJ whole genome shotgun (WGS) entry which is preliminary data.</text>
</comment>
<proteinExistence type="predicted"/>
<accession>A0A413B608</accession>
<organism evidence="1 2">
    <name type="scientific">Bacteroides stercoris</name>
    <dbReference type="NCBI Taxonomy" id="46506"/>
    <lineage>
        <taxon>Bacteria</taxon>
        <taxon>Pseudomonadati</taxon>
        <taxon>Bacteroidota</taxon>
        <taxon>Bacteroidia</taxon>
        <taxon>Bacteroidales</taxon>
        <taxon>Bacteroidaceae</taxon>
        <taxon>Bacteroides</taxon>
    </lineage>
</organism>
<dbReference type="AlphaFoldDB" id="A0A413B608"/>
<sequence length="32" mass="3708">MTVCYDLSVPVFTSWLTVIILIRNSCCHHTRV</sequence>
<gene>
    <name evidence="1" type="ORF">DWV77_10560</name>
</gene>
<evidence type="ECO:0000313" key="1">
    <source>
        <dbReference type="EMBL" id="RGW33568.1"/>
    </source>
</evidence>
<dbReference type="Proteomes" id="UP000285150">
    <property type="component" value="Unassembled WGS sequence"/>
</dbReference>
<dbReference type="EMBL" id="QSAF01000011">
    <property type="protein sequence ID" value="RGW33568.1"/>
    <property type="molecule type" value="Genomic_DNA"/>
</dbReference>
<evidence type="ECO:0008006" key="3">
    <source>
        <dbReference type="Google" id="ProtNLM"/>
    </source>
</evidence>
<reference evidence="1 2" key="1">
    <citation type="submission" date="2018-08" db="EMBL/GenBank/DDBJ databases">
        <title>A genome reference for cultivated species of the human gut microbiota.</title>
        <authorList>
            <person name="Zou Y."/>
            <person name="Xue W."/>
            <person name="Luo G."/>
        </authorList>
    </citation>
    <scope>NUCLEOTIDE SEQUENCE [LARGE SCALE GENOMIC DNA]</scope>
    <source>
        <strain evidence="1 2">AF12-7</strain>
    </source>
</reference>
<evidence type="ECO:0000313" key="2">
    <source>
        <dbReference type="Proteomes" id="UP000285150"/>
    </source>
</evidence>
<protein>
    <recommendedName>
        <fullName evidence="3">Abi family protein</fullName>
    </recommendedName>
</protein>